<dbReference type="PANTHER" id="PTHR42939:SF1">
    <property type="entry name" value="ABC TRANSPORTER ATP-BINDING PROTEIN ALBC-RELATED"/>
    <property type="match status" value="1"/>
</dbReference>
<keyword evidence="1" id="KW-0813">Transport</keyword>
<dbReference type="GO" id="GO:0005524">
    <property type="term" value="F:ATP binding"/>
    <property type="evidence" value="ECO:0007669"/>
    <property type="project" value="UniProtKB-KW"/>
</dbReference>
<evidence type="ECO:0000256" key="1">
    <source>
        <dbReference type="ARBA" id="ARBA00022448"/>
    </source>
</evidence>
<gene>
    <name evidence="5" type="ORF">AX13_13880</name>
</gene>
<protein>
    <recommendedName>
        <fullName evidence="7">ABC transporter</fullName>
    </recommendedName>
</protein>
<dbReference type="PATRIC" id="fig|1457173.3.peg.3655"/>
<name>A0A014M9J7_9BURK</name>
<feature type="region of interest" description="Disordered" evidence="4">
    <location>
        <begin position="227"/>
        <end position="247"/>
    </location>
</feature>
<evidence type="ECO:0000256" key="3">
    <source>
        <dbReference type="ARBA" id="ARBA00022840"/>
    </source>
</evidence>
<evidence type="ECO:0000256" key="4">
    <source>
        <dbReference type="SAM" id="MobiDB-lite"/>
    </source>
</evidence>
<organism evidence="5 6">
    <name type="scientific">Comamonas aquatica DA1877</name>
    <dbReference type="NCBI Taxonomy" id="1457173"/>
    <lineage>
        <taxon>Bacteria</taxon>
        <taxon>Pseudomonadati</taxon>
        <taxon>Pseudomonadota</taxon>
        <taxon>Betaproteobacteria</taxon>
        <taxon>Burkholderiales</taxon>
        <taxon>Comamonadaceae</taxon>
        <taxon>Comamonas</taxon>
    </lineage>
</organism>
<evidence type="ECO:0008006" key="7">
    <source>
        <dbReference type="Google" id="ProtNLM"/>
    </source>
</evidence>
<dbReference type="RefSeq" id="WP_051519709.1">
    <property type="nucleotide sequence ID" value="NZ_JBOK01000042.1"/>
</dbReference>
<evidence type="ECO:0000313" key="6">
    <source>
        <dbReference type="Proteomes" id="UP000020766"/>
    </source>
</evidence>
<dbReference type="STRING" id="225991.MA05_06870"/>
<dbReference type="AlphaFoldDB" id="A0A014M9J7"/>
<dbReference type="InterPro" id="IPR051782">
    <property type="entry name" value="ABC_Transporter_VariousFunc"/>
</dbReference>
<comment type="caution">
    <text evidence="5">The sequence shown here is derived from an EMBL/GenBank/DDBJ whole genome shotgun (WGS) entry which is preliminary data.</text>
</comment>
<dbReference type="PANTHER" id="PTHR42939">
    <property type="entry name" value="ABC TRANSPORTER ATP-BINDING PROTEIN ALBC-RELATED"/>
    <property type="match status" value="1"/>
</dbReference>
<keyword evidence="2" id="KW-0547">Nucleotide-binding</keyword>
<evidence type="ECO:0000256" key="2">
    <source>
        <dbReference type="ARBA" id="ARBA00022741"/>
    </source>
</evidence>
<keyword evidence="6" id="KW-1185">Reference proteome</keyword>
<sequence>MHKQHEHHVQPEMAWTDLWPVNAPARATGWSETLPPGLCVVVDDTGDEAARWMPVLAGHALPTHGQVRCAGVCSQEDPQAYTDQVYWHNPRQPLHDREMSAQQWLQTLASHWPNWSDADCRQHCEGFALQTHLSKPLWHLSTGSLRKLGLVAALCSGARLTLIEEPIAGLDSDGIHYLCQALDALEDRLADPAQPPRWVLVAHWEPLPHVLWDEVLAFPLLPEADSAPQAGPGDLHRQQNLLFDENP</sequence>
<dbReference type="Proteomes" id="UP000020766">
    <property type="component" value="Unassembled WGS sequence"/>
</dbReference>
<proteinExistence type="predicted"/>
<dbReference type="Gene3D" id="3.40.50.300">
    <property type="entry name" value="P-loop containing nucleotide triphosphate hydrolases"/>
    <property type="match status" value="1"/>
</dbReference>
<dbReference type="InterPro" id="IPR027417">
    <property type="entry name" value="P-loop_NTPase"/>
</dbReference>
<reference evidence="5 6" key="1">
    <citation type="submission" date="2014-01" db="EMBL/GenBank/DDBJ databases">
        <title>Interspecies Systems Biology Uncovers Metabolites Affecting C. elegans Gene Expression and Life History Traits.</title>
        <authorList>
            <person name="Watson E."/>
            <person name="Macneil L.T."/>
            <person name="Ritter A.D."/>
            <person name="Yilmaz L.S."/>
            <person name="Rosebrock A.P."/>
            <person name="Caudy A.A."/>
            <person name="Walhout A.J."/>
        </authorList>
    </citation>
    <scope>NUCLEOTIDE SEQUENCE [LARGE SCALE GENOMIC DNA]</scope>
    <source>
        <strain evidence="5 6">DA1877</strain>
    </source>
</reference>
<dbReference type="SUPFAM" id="SSF52540">
    <property type="entry name" value="P-loop containing nucleoside triphosphate hydrolases"/>
    <property type="match status" value="1"/>
</dbReference>
<keyword evidence="3" id="KW-0067">ATP-binding</keyword>
<dbReference type="EMBL" id="JBOK01000042">
    <property type="protein sequence ID" value="EXU78461.1"/>
    <property type="molecule type" value="Genomic_DNA"/>
</dbReference>
<accession>A0A014M9J7</accession>
<evidence type="ECO:0000313" key="5">
    <source>
        <dbReference type="EMBL" id="EXU78461.1"/>
    </source>
</evidence>